<dbReference type="PANTHER" id="PTHR46797:SF23">
    <property type="entry name" value="HTH-TYPE TRANSCRIPTIONAL REGULATOR SUTR"/>
    <property type="match status" value="1"/>
</dbReference>
<dbReference type="InterPro" id="IPR011051">
    <property type="entry name" value="RmlC_Cupin_sf"/>
</dbReference>
<sequence length="183" mass="20366">MNSIEQQVAENMKRLRKIRNYSLDQLSALTGVSKGMLAQIEKGASSPTITTLWKIANGLQVSFTSLAEKPAGEPTVVRKSERAPVTAGDDRYAAFPHFPFDQKKKFEIFYIELLPGCVHESEPHHGGIEEYVLVSKGTVAVSCGDYSCELREGDAMHFTANTVHKYENKTEQTATGYTLIYYP</sequence>
<evidence type="ECO:0000256" key="3">
    <source>
        <dbReference type="ARBA" id="ARBA00023163"/>
    </source>
</evidence>
<organism evidence="5 6">
    <name type="scientific">Bacillus glycinifermentans</name>
    <dbReference type="NCBI Taxonomy" id="1664069"/>
    <lineage>
        <taxon>Bacteria</taxon>
        <taxon>Bacillati</taxon>
        <taxon>Bacillota</taxon>
        <taxon>Bacilli</taxon>
        <taxon>Bacillales</taxon>
        <taxon>Bacillaceae</taxon>
        <taxon>Bacillus</taxon>
    </lineage>
</organism>
<dbReference type="AlphaFoldDB" id="A0AAJ4D266"/>
<gene>
    <name evidence="5" type="ORF">EQZ20_06065</name>
</gene>
<dbReference type="GO" id="GO:0005829">
    <property type="term" value="C:cytosol"/>
    <property type="evidence" value="ECO:0007669"/>
    <property type="project" value="TreeGrafter"/>
</dbReference>
<keyword evidence="1" id="KW-0805">Transcription regulation</keyword>
<dbReference type="GO" id="GO:0003677">
    <property type="term" value="F:DNA binding"/>
    <property type="evidence" value="ECO:0007669"/>
    <property type="project" value="UniProtKB-KW"/>
</dbReference>
<evidence type="ECO:0000313" key="6">
    <source>
        <dbReference type="Proteomes" id="UP000288675"/>
    </source>
</evidence>
<evidence type="ECO:0000256" key="2">
    <source>
        <dbReference type="ARBA" id="ARBA00023125"/>
    </source>
</evidence>
<dbReference type="Pfam" id="PF01381">
    <property type="entry name" value="HTH_3"/>
    <property type="match status" value="1"/>
</dbReference>
<protein>
    <submittedName>
        <fullName evidence="5">XRE family transcriptional regulator</fullName>
    </submittedName>
</protein>
<accession>A0AAJ4D266</accession>
<dbReference type="SUPFAM" id="SSF51182">
    <property type="entry name" value="RmlC-like cupins"/>
    <property type="match status" value="1"/>
</dbReference>
<dbReference type="GeneID" id="82852243"/>
<dbReference type="CDD" id="cd00093">
    <property type="entry name" value="HTH_XRE"/>
    <property type="match status" value="1"/>
</dbReference>
<dbReference type="SMART" id="SM00530">
    <property type="entry name" value="HTH_XRE"/>
    <property type="match status" value="1"/>
</dbReference>
<reference evidence="5 6" key="1">
    <citation type="submission" date="2019-01" db="EMBL/GenBank/DDBJ databases">
        <title>Genome sequence of Bacillus glycinifermentans SRCM103574.</title>
        <authorList>
            <person name="Kong H.-J."/>
            <person name="Jeong S.-Y."/>
            <person name="Jeong D.-Y."/>
        </authorList>
    </citation>
    <scope>NUCLEOTIDE SEQUENCE [LARGE SCALE GENOMIC DNA]</scope>
    <source>
        <strain evidence="5 6">SRCM103574</strain>
    </source>
</reference>
<dbReference type="KEGG" id="bgy:BGLY_1142"/>
<feature type="domain" description="HTH cro/C1-type" evidence="4">
    <location>
        <begin position="12"/>
        <end position="66"/>
    </location>
</feature>
<name>A0AAJ4D266_9BACI</name>
<dbReference type="CDD" id="cd02209">
    <property type="entry name" value="cupin_XRE_C"/>
    <property type="match status" value="1"/>
</dbReference>
<dbReference type="EMBL" id="CP035232">
    <property type="protein sequence ID" value="QAT64512.1"/>
    <property type="molecule type" value="Genomic_DNA"/>
</dbReference>
<dbReference type="InterPro" id="IPR050807">
    <property type="entry name" value="TransReg_Diox_bact_type"/>
</dbReference>
<dbReference type="PANTHER" id="PTHR46797">
    <property type="entry name" value="HTH-TYPE TRANSCRIPTIONAL REGULATOR"/>
    <property type="match status" value="1"/>
</dbReference>
<evidence type="ECO:0000313" key="5">
    <source>
        <dbReference type="EMBL" id="QAT64512.1"/>
    </source>
</evidence>
<keyword evidence="3" id="KW-0804">Transcription</keyword>
<dbReference type="Gene3D" id="2.60.120.10">
    <property type="entry name" value="Jelly Rolls"/>
    <property type="match status" value="1"/>
</dbReference>
<dbReference type="InterPro" id="IPR013096">
    <property type="entry name" value="Cupin_2"/>
</dbReference>
<keyword evidence="2" id="KW-0238">DNA-binding</keyword>
<evidence type="ECO:0000259" key="4">
    <source>
        <dbReference type="PROSITE" id="PS50943"/>
    </source>
</evidence>
<dbReference type="Pfam" id="PF07883">
    <property type="entry name" value="Cupin_2"/>
    <property type="match status" value="1"/>
</dbReference>
<dbReference type="GO" id="GO:0003700">
    <property type="term" value="F:DNA-binding transcription factor activity"/>
    <property type="evidence" value="ECO:0007669"/>
    <property type="project" value="TreeGrafter"/>
</dbReference>
<dbReference type="SUPFAM" id="SSF47413">
    <property type="entry name" value="lambda repressor-like DNA-binding domains"/>
    <property type="match status" value="1"/>
</dbReference>
<dbReference type="InterPro" id="IPR010982">
    <property type="entry name" value="Lambda_DNA-bd_dom_sf"/>
</dbReference>
<dbReference type="InterPro" id="IPR014710">
    <property type="entry name" value="RmlC-like_jellyroll"/>
</dbReference>
<proteinExistence type="predicted"/>
<dbReference type="PROSITE" id="PS50943">
    <property type="entry name" value="HTH_CROC1"/>
    <property type="match status" value="1"/>
</dbReference>
<evidence type="ECO:0000256" key="1">
    <source>
        <dbReference type="ARBA" id="ARBA00023015"/>
    </source>
</evidence>
<dbReference type="Gene3D" id="1.10.260.40">
    <property type="entry name" value="lambda repressor-like DNA-binding domains"/>
    <property type="match status" value="1"/>
</dbReference>
<dbReference type="RefSeq" id="WP_046128892.1">
    <property type="nucleotide sequence ID" value="NZ_CP035232.1"/>
</dbReference>
<dbReference type="Proteomes" id="UP000288675">
    <property type="component" value="Chromosome"/>
</dbReference>
<dbReference type="InterPro" id="IPR001387">
    <property type="entry name" value="Cro/C1-type_HTH"/>
</dbReference>